<comment type="subcellular location">
    <subcellularLocation>
        <location evidence="5">Membrane</location>
        <topology evidence="5">Single-pass membrane protein</topology>
    </subcellularLocation>
</comment>
<dbReference type="GO" id="GO:0015020">
    <property type="term" value="F:glucuronosyltransferase activity"/>
    <property type="evidence" value="ECO:0007669"/>
    <property type="project" value="UniProtKB-EC"/>
</dbReference>
<feature type="chain" id="PRO_5024499391" description="UDP-glucuronosyltransferase" evidence="5">
    <location>
        <begin position="21"/>
        <end position="519"/>
    </location>
</feature>
<comment type="catalytic activity">
    <reaction evidence="5">
        <text>glucuronate acceptor + UDP-alpha-D-glucuronate = acceptor beta-D-glucuronoside + UDP + H(+)</text>
        <dbReference type="Rhea" id="RHEA:21032"/>
        <dbReference type="ChEBI" id="CHEBI:15378"/>
        <dbReference type="ChEBI" id="CHEBI:58052"/>
        <dbReference type="ChEBI" id="CHEBI:58223"/>
        <dbReference type="ChEBI" id="CHEBI:132367"/>
        <dbReference type="ChEBI" id="CHEBI:132368"/>
        <dbReference type="EC" id="2.4.1.17"/>
    </reaction>
</comment>
<organism evidence="6 7">
    <name type="scientific">Photinus pyralis</name>
    <name type="common">Common eastern firefly</name>
    <name type="synonym">Lampyris pyralis</name>
    <dbReference type="NCBI Taxonomy" id="7054"/>
    <lineage>
        <taxon>Eukaryota</taxon>
        <taxon>Metazoa</taxon>
        <taxon>Ecdysozoa</taxon>
        <taxon>Arthropoda</taxon>
        <taxon>Hexapoda</taxon>
        <taxon>Insecta</taxon>
        <taxon>Pterygota</taxon>
        <taxon>Neoptera</taxon>
        <taxon>Endopterygota</taxon>
        <taxon>Coleoptera</taxon>
        <taxon>Polyphaga</taxon>
        <taxon>Elateriformia</taxon>
        <taxon>Elateroidea</taxon>
        <taxon>Lampyridae</taxon>
        <taxon>Lampyrinae</taxon>
        <taxon>Photinus</taxon>
    </lineage>
</organism>
<keyword evidence="7" id="KW-1185">Reference proteome</keyword>
<dbReference type="InterPro" id="IPR035595">
    <property type="entry name" value="UDP_glycos_trans_CS"/>
</dbReference>
<evidence type="ECO:0000256" key="4">
    <source>
        <dbReference type="RuleBase" id="RU003718"/>
    </source>
</evidence>
<keyword evidence="5" id="KW-0812">Transmembrane</keyword>
<accession>A0A5N4A536</accession>
<keyword evidence="2 4" id="KW-0328">Glycosyltransferase</keyword>
<sequence length="519" mass="58899">MGKMSLCVLTFSVVLHFACGAKILGIVPTPSYSHQVVFQPLWRELSLRGHQVTTLTTDPIKDPKLKNLTEFDLRFSYDAWNKDIMDSVFSHQENVLGFVLKILQQYFDVFEGQLRHPSYQSLINGNENFDLIIVEAVEPPMLALVEKYKCPLIGMLSLDAPSEIYQRLGNPTHPSLYPDMLSTSDMNLSLSQRIESFIGVCVFKLIGIYTRSVVNGMVQKYFGPNYSSVDDIMRNASMLFVNTDPIFHNVRPLVPGVIQIGGGSHLTTPRPLSADLQNLLDSATDGFIYFSLGTNVKSKDIPSDLRANILETFAELPYTVLWKFEAETLPNKPKNVHIAKWLPQQDVLGHRNIKLFITQGGLQSTDEAIYSGVPLLVIPFFGDQAHNSKKIVNKGMGLSIDYTKFEKAEFKETISELINNSKYRNRVKELANLALDQPMTGLERAVWWTEYVIRHKGARHLKSPLSDVPWHQYLLLDVIAVLLVSLVLILCAVYVIFRMLWRLLRKILPKGHQQHKKNE</sequence>
<keyword evidence="3 4" id="KW-0808">Transferase</keyword>
<evidence type="ECO:0000256" key="3">
    <source>
        <dbReference type="ARBA" id="ARBA00022679"/>
    </source>
</evidence>
<dbReference type="InterPro" id="IPR002213">
    <property type="entry name" value="UDP_glucos_trans"/>
</dbReference>
<keyword evidence="5" id="KW-0472">Membrane</keyword>
<dbReference type="GO" id="GO:0016020">
    <property type="term" value="C:membrane"/>
    <property type="evidence" value="ECO:0007669"/>
    <property type="project" value="UniProtKB-SubCell"/>
</dbReference>
<dbReference type="OrthoDB" id="5835829at2759"/>
<dbReference type="Proteomes" id="UP000327044">
    <property type="component" value="Unassembled WGS sequence"/>
</dbReference>
<dbReference type="PROSITE" id="PS00375">
    <property type="entry name" value="UDPGT"/>
    <property type="match status" value="1"/>
</dbReference>
<evidence type="ECO:0000256" key="1">
    <source>
        <dbReference type="ARBA" id="ARBA00009995"/>
    </source>
</evidence>
<dbReference type="FunFam" id="3.40.50.2000:FF:000050">
    <property type="entry name" value="UDP-glucuronosyltransferase"/>
    <property type="match status" value="1"/>
</dbReference>
<evidence type="ECO:0000256" key="5">
    <source>
        <dbReference type="RuleBase" id="RU362059"/>
    </source>
</evidence>
<dbReference type="Gene3D" id="3.40.50.2000">
    <property type="entry name" value="Glycogen Phosphorylase B"/>
    <property type="match status" value="2"/>
</dbReference>
<dbReference type="PANTHER" id="PTHR48043">
    <property type="entry name" value="EG:EG0003.4 PROTEIN-RELATED"/>
    <property type="match status" value="1"/>
</dbReference>
<protein>
    <recommendedName>
        <fullName evidence="5">UDP-glucuronosyltransferase</fullName>
        <ecNumber evidence="5">2.4.1.17</ecNumber>
    </recommendedName>
</protein>
<evidence type="ECO:0000313" key="6">
    <source>
        <dbReference type="EMBL" id="KAB0792446.1"/>
    </source>
</evidence>
<dbReference type="Pfam" id="PF00201">
    <property type="entry name" value="UDPGT"/>
    <property type="match status" value="1"/>
</dbReference>
<feature type="signal peptide" evidence="5">
    <location>
        <begin position="1"/>
        <end position="20"/>
    </location>
</feature>
<reference evidence="6 7" key="1">
    <citation type="journal article" date="2018" name="Elife">
        <title>Firefly genomes illuminate parallel origins of bioluminescence in beetles.</title>
        <authorList>
            <person name="Fallon T.R."/>
            <person name="Lower S.E."/>
            <person name="Chang C.H."/>
            <person name="Bessho-Uehara M."/>
            <person name="Martin G.J."/>
            <person name="Bewick A.J."/>
            <person name="Behringer M."/>
            <person name="Debat H.J."/>
            <person name="Wong I."/>
            <person name="Day J.C."/>
            <person name="Suvorov A."/>
            <person name="Silva C.J."/>
            <person name="Stanger-Hall K.F."/>
            <person name="Hall D.W."/>
            <person name="Schmitz R.J."/>
            <person name="Nelson D.R."/>
            <person name="Lewis S.M."/>
            <person name="Shigenobu S."/>
            <person name="Bybee S.M."/>
            <person name="Larracuente A.M."/>
            <person name="Oba Y."/>
            <person name="Weng J.K."/>
        </authorList>
    </citation>
    <scope>NUCLEOTIDE SEQUENCE [LARGE SCALE GENOMIC DNA]</scope>
    <source>
        <strain evidence="6">1611_PpyrPB1</strain>
        <tissue evidence="6">Whole body</tissue>
    </source>
</reference>
<keyword evidence="5" id="KW-0732">Signal</keyword>
<evidence type="ECO:0000256" key="2">
    <source>
        <dbReference type="ARBA" id="ARBA00022676"/>
    </source>
</evidence>
<dbReference type="SUPFAM" id="SSF53756">
    <property type="entry name" value="UDP-Glycosyltransferase/glycogen phosphorylase"/>
    <property type="match status" value="1"/>
</dbReference>
<proteinExistence type="inferred from homology"/>
<feature type="transmembrane region" description="Helical" evidence="5">
    <location>
        <begin position="473"/>
        <end position="497"/>
    </location>
</feature>
<keyword evidence="5" id="KW-1133">Transmembrane helix</keyword>
<dbReference type="InterPro" id="IPR050271">
    <property type="entry name" value="UDP-glycosyltransferase"/>
</dbReference>
<evidence type="ECO:0000313" key="7">
    <source>
        <dbReference type="Proteomes" id="UP000327044"/>
    </source>
</evidence>
<dbReference type="CDD" id="cd03784">
    <property type="entry name" value="GT1_Gtf-like"/>
    <property type="match status" value="1"/>
</dbReference>
<comment type="similarity">
    <text evidence="1 4">Belongs to the UDP-glycosyltransferase family.</text>
</comment>
<name>A0A5N4A536_PHOPY</name>
<dbReference type="AlphaFoldDB" id="A0A5N4A536"/>
<dbReference type="InParanoid" id="A0A5N4A536"/>
<comment type="caution">
    <text evidence="6">The sequence shown here is derived from an EMBL/GenBank/DDBJ whole genome shotgun (WGS) entry which is preliminary data.</text>
</comment>
<dbReference type="EMBL" id="VVIM01000010">
    <property type="protein sequence ID" value="KAB0792446.1"/>
    <property type="molecule type" value="Genomic_DNA"/>
</dbReference>
<dbReference type="PANTHER" id="PTHR48043:SF159">
    <property type="entry name" value="EG:EG0003.4 PROTEIN-RELATED"/>
    <property type="match status" value="1"/>
</dbReference>
<dbReference type="EC" id="2.4.1.17" evidence="5"/>
<gene>
    <name evidence="6" type="ORF">PPYR_14405</name>
</gene>